<feature type="active site" description="Nucleophile" evidence="7">
    <location>
        <position position="150"/>
    </location>
</feature>
<dbReference type="Pfam" id="PF03734">
    <property type="entry name" value="YkuD"/>
    <property type="match status" value="1"/>
</dbReference>
<protein>
    <submittedName>
        <fullName evidence="11">Murein L,D-transpeptidase YafK</fullName>
    </submittedName>
</protein>
<dbReference type="PANTHER" id="PTHR36699:SF1">
    <property type="entry name" value="L,D-TRANSPEPTIDASE YAFK-RELATED"/>
    <property type="match status" value="1"/>
</dbReference>
<comment type="pathway">
    <text evidence="1 7">Cell wall biogenesis; peptidoglycan biosynthesis.</text>
</comment>
<evidence type="ECO:0000256" key="7">
    <source>
        <dbReference type="PROSITE-ProRule" id="PRU01373"/>
    </source>
</evidence>
<proteinExistence type="inferred from homology"/>
<dbReference type="SUPFAM" id="SSF141523">
    <property type="entry name" value="L,D-transpeptidase catalytic domain-like"/>
    <property type="match status" value="1"/>
</dbReference>
<dbReference type="Proteomes" id="UP000294614">
    <property type="component" value="Unassembled WGS sequence"/>
</dbReference>
<dbReference type="InterPro" id="IPR038063">
    <property type="entry name" value="Transpep_catalytic_dom"/>
</dbReference>
<dbReference type="Pfam" id="PF24125">
    <property type="entry name" value="Cds6_C"/>
    <property type="match status" value="2"/>
</dbReference>
<keyword evidence="3" id="KW-0808">Transferase</keyword>
<feature type="signal peptide" evidence="9">
    <location>
        <begin position="1"/>
        <end position="19"/>
    </location>
</feature>
<feature type="compositionally biased region" description="Basic and acidic residues" evidence="8">
    <location>
        <begin position="311"/>
        <end position="343"/>
    </location>
</feature>
<evidence type="ECO:0000256" key="5">
    <source>
        <dbReference type="ARBA" id="ARBA00022984"/>
    </source>
</evidence>
<feature type="domain" description="L,D-TPase catalytic" evidence="10">
    <location>
        <begin position="35"/>
        <end position="174"/>
    </location>
</feature>
<organism evidence="11 12">
    <name type="scientific">Seleniivibrio woodruffii</name>
    <dbReference type="NCBI Taxonomy" id="1078050"/>
    <lineage>
        <taxon>Bacteria</taxon>
        <taxon>Pseudomonadati</taxon>
        <taxon>Deferribacterota</taxon>
        <taxon>Deferribacteres</taxon>
        <taxon>Deferribacterales</taxon>
        <taxon>Geovibrionaceae</taxon>
        <taxon>Seleniivibrio</taxon>
    </lineage>
</organism>
<name>A0A4R1KEU3_9BACT</name>
<evidence type="ECO:0000256" key="1">
    <source>
        <dbReference type="ARBA" id="ARBA00004752"/>
    </source>
</evidence>
<evidence type="ECO:0000256" key="4">
    <source>
        <dbReference type="ARBA" id="ARBA00022960"/>
    </source>
</evidence>
<keyword evidence="12" id="KW-1185">Reference proteome</keyword>
<dbReference type="InterPro" id="IPR005490">
    <property type="entry name" value="LD_TPept_cat_dom"/>
</dbReference>
<dbReference type="PANTHER" id="PTHR36699">
    <property type="entry name" value="LD-TRANSPEPTIDASE"/>
    <property type="match status" value="1"/>
</dbReference>
<evidence type="ECO:0000256" key="9">
    <source>
        <dbReference type="SAM" id="SignalP"/>
    </source>
</evidence>
<dbReference type="EMBL" id="SMGG01000003">
    <property type="protein sequence ID" value="TCK61799.1"/>
    <property type="molecule type" value="Genomic_DNA"/>
</dbReference>
<dbReference type="OrthoDB" id="9809748at2"/>
<feature type="chain" id="PRO_5020674383" evidence="9">
    <location>
        <begin position="20"/>
        <end position="496"/>
    </location>
</feature>
<dbReference type="UniPathway" id="UPA00219"/>
<keyword evidence="6 7" id="KW-0961">Cell wall biogenesis/degradation</keyword>
<evidence type="ECO:0000256" key="3">
    <source>
        <dbReference type="ARBA" id="ARBA00022679"/>
    </source>
</evidence>
<dbReference type="CDD" id="cd16913">
    <property type="entry name" value="YkuD_like"/>
    <property type="match status" value="1"/>
</dbReference>
<dbReference type="PROSITE" id="PS52029">
    <property type="entry name" value="LD_TPASE"/>
    <property type="match status" value="1"/>
</dbReference>
<evidence type="ECO:0000256" key="6">
    <source>
        <dbReference type="ARBA" id="ARBA00023316"/>
    </source>
</evidence>
<feature type="active site" description="Proton donor/acceptor" evidence="7">
    <location>
        <position position="136"/>
    </location>
</feature>
<dbReference type="Gene3D" id="3.10.450.50">
    <property type="match status" value="1"/>
</dbReference>
<dbReference type="GO" id="GO:0016740">
    <property type="term" value="F:transferase activity"/>
    <property type="evidence" value="ECO:0007669"/>
    <property type="project" value="UniProtKB-KW"/>
</dbReference>
<dbReference type="InterPro" id="IPR032710">
    <property type="entry name" value="NTF2-like_dom_sf"/>
</dbReference>
<keyword evidence="9" id="KW-0732">Signal</keyword>
<evidence type="ECO:0000313" key="12">
    <source>
        <dbReference type="Proteomes" id="UP000294614"/>
    </source>
</evidence>
<evidence type="ECO:0000313" key="11">
    <source>
        <dbReference type="EMBL" id="TCK61799.1"/>
    </source>
</evidence>
<keyword evidence="4 7" id="KW-0133">Cell shape</keyword>
<comment type="similarity">
    <text evidence="2">Belongs to the YkuD family.</text>
</comment>
<evidence type="ECO:0000256" key="8">
    <source>
        <dbReference type="SAM" id="MobiDB-lite"/>
    </source>
</evidence>
<dbReference type="RefSeq" id="WP_132871376.1">
    <property type="nucleotide sequence ID" value="NZ_SMGG01000003.1"/>
</dbReference>
<dbReference type="SUPFAM" id="SSF54427">
    <property type="entry name" value="NTF2-like"/>
    <property type="match status" value="2"/>
</dbReference>
<dbReference type="GO" id="GO:0008360">
    <property type="term" value="P:regulation of cell shape"/>
    <property type="evidence" value="ECO:0007669"/>
    <property type="project" value="UniProtKB-UniRule"/>
</dbReference>
<keyword evidence="5 7" id="KW-0573">Peptidoglycan synthesis</keyword>
<dbReference type="InterPro" id="IPR056203">
    <property type="entry name" value="Cds6_C"/>
</dbReference>
<dbReference type="AlphaFoldDB" id="A0A4R1KEU3"/>
<evidence type="ECO:0000256" key="2">
    <source>
        <dbReference type="ARBA" id="ARBA00005992"/>
    </source>
</evidence>
<comment type="caution">
    <text evidence="11">The sequence shown here is derived from an EMBL/GenBank/DDBJ whole genome shotgun (WGS) entry which is preliminary data.</text>
</comment>
<dbReference type="GO" id="GO:0071555">
    <property type="term" value="P:cell wall organization"/>
    <property type="evidence" value="ECO:0007669"/>
    <property type="project" value="UniProtKB-UniRule"/>
</dbReference>
<gene>
    <name evidence="11" type="ORF">C8D98_0305</name>
</gene>
<dbReference type="GO" id="GO:0004180">
    <property type="term" value="F:carboxypeptidase activity"/>
    <property type="evidence" value="ECO:0007669"/>
    <property type="project" value="UniProtKB-ARBA"/>
</dbReference>
<evidence type="ECO:0000259" key="10">
    <source>
        <dbReference type="PROSITE" id="PS52029"/>
    </source>
</evidence>
<feature type="region of interest" description="Disordered" evidence="8">
    <location>
        <begin position="309"/>
        <end position="345"/>
    </location>
</feature>
<dbReference type="GO" id="GO:0009252">
    <property type="term" value="P:peptidoglycan biosynthetic process"/>
    <property type="evidence" value="ECO:0007669"/>
    <property type="project" value="UniProtKB-UniPathway"/>
</dbReference>
<reference evidence="11 12" key="1">
    <citation type="submission" date="2019-03" db="EMBL/GenBank/DDBJ databases">
        <title>Genomic Encyclopedia of Type Strains, Phase IV (KMG-IV): sequencing the most valuable type-strain genomes for metagenomic binning, comparative biology and taxonomic classification.</title>
        <authorList>
            <person name="Goeker M."/>
        </authorList>
    </citation>
    <scope>NUCLEOTIDE SEQUENCE [LARGE SCALE GENOMIC DNA]</scope>
    <source>
        <strain evidence="11 12">DSM 24984</strain>
    </source>
</reference>
<dbReference type="Gene3D" id="2.40.440.10">
    <property type="entry name" value="L,D-transpeptidase catalytic domain-like"/>
    <property type="match status" value="1"/>
</dbReference>
<accession>A0A4R1KEU3</accession>
<sequence length="496" mass="55905">MKKIIILLLSLCICLPALAANTIMNVAAQKGESFIAVVVEKDKRKLHVVRVTGDGVNIIRTVDVLVGKGSGDKIARGDLKTPEGVYRITSFLSGQRLIEMYGRESAKLYGYGAFPLSYPNLLDTLNGKTGSGIWLHGKEQNRQDPATKGCVALENSDIQNLSQYFTVGTPVIITRNAIIGTQQAYRLSYDSARAAVDEFINAWQSNNFDRFKNSYGKGFRSKDGKSLQAYLNYKKYLMDAYPERKIAADNFRIFHESKDEVVAQFDQYYSAANMTVFGRKTLYFRNEGGQLKIVAEDFEQMRGGNVKLAAKAKESKPVQPEPADKPRKPEPAVAKAEPKKEIPVKPAPEKVIAQVEPEKKVEPAHEPEKVTPEEQILQDNMTDIRVEAEKLVEGWKKAWESRNADEYMAYYSERFKAGRMNYEAWKKDKSGKFERIAQITVGIENMKVEMGKDETIIITFIQNYTGDKYSDRGIKTLTLENGDSGLRIVSEDWRAK</sequence>